<proteinExistence type="predicted"/>
<reference evidence="1 2" key="1">
    <citation type="submission" date="2019-01" db="EMBL/GenBank/DDBJ databases">
        <title>The draft genome of Rhizobium sp. 24NR.</title>
        <authorList>
            <person name="Liu L."/>
            <person name="Liang L."/>
            <person name="Shi S."/>
            <person name="Xu L."/>
            <person name="Wang X."/>
            <person name="Li L."/>
            <person name="Zhang X."/>
        </authorList>
    </citation>
    <scope>NUCLEOTIDE SEQUENCE [LARGE SCALE GENOMIC DNA]</scope>
    <source>
        <strain evidence="1 2">24NR</strain>
    </source>
</reference>
<dbReference type="Proteomes" id="UP000287687">
    <property type="component" value="Unassembled WGS sequence"/>
</dbReference>
<gene>
    <name evidence="1" type="ORF">EPK99_04100</name>
</gene>
<dbReference type="EMBL" id="SBIP01000001">
    <property type="protein sequence ID" value="RWX81480.1"/>
    <property type="molecule type" value="Genomic_DNA"/>
</dbReference>
<protein>
    <submittedName>
        <fullName evidence="1">Uncharacterized protein</fullName>
    </submittedName>
</protein>
<name>A0A3S3SIQ9_9HYPH</name>
<accession>A0A3S3SIQ9</accession>
<evidence type="ECO:0000313" key="1">
    <source>
        <dbReference type="EMBL" id="RWX81480.1"/>
    </source>
</evidence>
<sequence length="72" mass="7129">MAKVVVIGLPGEAGLWVADLEAGTVAPFQPPAGSPLEAASKLRAGGAAIIKRVDFSVAVESAADAFSGHLDG</sequence>
<dbReference type="AlphaFoldDB" id="A0A3S3SIQ9"/>
<evidence type="ECO:0000313" key="2">
    <source>
        <dbReference type="Proteomes" id="UP000287687"/>
    </source>
</evidence>
<comment type="caution">
    <text evidence="1">The sequence shown here is derived from an EMBL/GenBank/DDBJ whole genome shotgun (WGS) entry which is preliminary data.</text>
</comment>
<keyword evidence="2" id="KW-1185">Reference proteome</keyword>
<dbReference type="RefSeq" id="WP_128441331.1">
    <property type="nucleotide sequence ID" value="NZ_SBIP01000001.1"/>
</dbReference>
<organism evidence="1 2">
    <name type="scientific">Neorhizobium lilium</name>
    <dbReference type="NCBI Taxonomy" id="2503024"/>
    <lineage>
        <taxon>Bacteria</taxon>
        <taxon>Pseudomonadati</taxon>
        <taxon>Pseudomonadota</taxon>
        <taxon>Alphaproteobacteria</taxon>
        <taxon>Hyphomicrobiales</taxon>
        <taxon>Rhizobiaceae</taxon>
        <taxon>Rhizobium/Agrobacterium group</taxon>
        <taxon>Neorhizobium</taxon>
    </lineage>
</organism>
<dbReference type="OrthoDB" id="8420948at2"/>